<dbReference type="EMBL" id="HBUE01069064">
    <property type="protein sequence ID" value="CAG6472001.1"/>
    <property type="molecule type" value="Transcribed_RNA"/>
</dbReference>
<name>A0A8D8FHU9_CULPI</name>
<evidence type="ECO:0000313" key="1">
    <source>
        <dbReference type="EMBL" id="CAG6472001.1"/>
    </source>
</evidence>
<accession>A0A8D8FHU9</accession>
<sequence>MLRYWWDLFVDFRWRWKLLQVDYRFVNGFFSVVAHVMMVQRGRNRCRAWRWQCTVVVLCWDRWGRHRRFRKGGYSHRFRRRRLIAQHSVVVVIVRAIQDGRLSANIIVTFTRQTFNLLLDHRFQLHVQVLDQIVHLFADFIDDGI</sequence>
<organism evidence="1">
    <name type="scientific">Culex pipiens</name>
    <name type="common">House mosquito</name>
    <dbReference type="NCBI Taxonomy" id="7175"/>
    <lineage>
        <taxon>Eukaryota</taxon>
        <taxon>Metazoa</taxon>
        <taxon>Ecdysozoa</taxon>
        <taxon>Arthropoda</taxon>
        <taxon>Hexapoda</taxon>
        <taxon>Insecta</taxon>
        <taxon>Pterygota</taxon>
        <taxon>Neoptera</taxon>
        <taxon>Endopterygota</taxon>
        <taxon>Diptera</taxon>
        <taxon>Nematocera</taxon>
        <taxon>Culicoidea</taxon>
        <taxon>Culicidae</taxon>
        <taxon>Culicinae</taxon>
        <taxon>Culicini</taxon>
        <taxon>Culex</taxon>
        <taxon>Culex</taxon>
    </lineage>
</organism>
<dbReference type="AlphaFoldDB" id="A0A8D8FHU9"/>
<reference evidence="1" key="1">
    <citation type="submission" date="2021-05" db="EMBL/GenBank/DDBJ databases">
        <authorList>
            <person name="Alioto T."/>
            <person name="Alioto T."/>
            <person name="Gomez Garrido J."/>
        </authorList>
    </citation>
    <scope>NUCLEOTIDE SEQUENCE</scope>
</reference>
<proteinExistence type="predicted"/>
<protein>
    <submittedName>
        <fullName evidence="1">(northern house mosquito) hypothetical protein</fullName>
    </submittedName>
</protein>